<keyword evidence="2" id="KW-0812">Transmembrane</keyword>
<keyword evidence="2" id="KW-0472">Membrane</keyword>
<dbReference type="EMBL" id="JACAGC010000020">
    <property type="protein sequence ID" value="KAF6299989.1"/>
    <property type="molecule type" value="Genomic_DNA"/>
</dbReference>
<sequence>MPRSSKTLCYKTPHHGLNPSCSASLCFSCLSFPLQHMPSSKEAASGSASPQSSTRFTP</sequence>
<reference evidence="2 3" key="1">
    <citation type="journal article" date="2020" name="Nature">
        <title>Six reference-quality genomes reveal evolution of bat adaptations.</title>
        <authorList>
            <person name="Jebb D."/>
            <person name="Huang Z."/>
            <person name="Pippel M."/>
            <person name="Hughes G.M."/>
            <person name="Lavrichenko K."/>
            <person name="Devanna P."/>
            <person name="Winkler S."/>
            <person name="Jermiin L.S."/>
            <person name="Skirmuntt E.C."/>
            <person name="Katzourakis A."/>
            <person name="Burkitt-Gray L."/>
            <person name="Ray D.A."/>
            <person name="Sullivan K.A.M."/>
            <person name="Roscito J.G."/>
            <person name="Kirilenko B.M."/>
            <person name="Davalos L.M."/>
            <person name="Corthals A.P."/>
            <person name="Power M.L."/>
            <person name="Jones G."/>
            <person name="Ransome R.D."/>
            <person name="Dechmann D.K.N."/>
            <person name="Locatelli A.G."/>
            <person name="Puechmaille S.J."/>
            <person name="Fedrigo O."/>
            <person name="Jarvis E.D."/>
            <person name="Hiller M."/>
            <person name="Vernes S.C."/>
            <person name="Myers E.W."/>
            <person name="Teeling E.C."/>
        </authorList>
    </citation>
    <scope>NUCLEOTIDE SEQUENCE [LARGE SCALE GENOMIC DNA]</scope>
    <source>
        <strain evidence="2">MRhiFer1</strain>
        <tissue evidence="2">Lung</tissue>
    </source>
</reference>
<protein>
    <submittedName>
        <fullName evidence="2">Transmembrane protein 97</fullName>
    </submittedName>
</protein>
<comment type="caution">
    <text evidence="2">The sequence shown here is derived from an EMBL/GenBank/DDBJ whole genome shotgun (WGS) entry which is preliminary data.</text>
</comment>
<dbReference type="Proteomes" id="UP000585614">
    <property type="component" value="Unassembled WGS sequence"/>
</dbReference>
<accession>A0A7J7TGX8</accession>
<feature type="region of interest" description="Disordered" evidence="1">
    <location>
        <begin position="38"/>
        <end position="58"/>
    </location>
</feature>
<evidence type="ECO:0000313" key="2">
    <source>
        <dbReference type="EMBL" id="KAF6299989.1"/>
    </source>
</evidence>
<evidence type="ECO:0000313" key="3">
    <source>
        <dbReference type="Proteomes" id="UP000585614"/>
    </source>
</evidence>
<feature type="compositionally biased region" description="Polar residues" evidence="1">
    <location>
        <begin position="46"/>
        <end position="58"/>
    </location>
</feature>
<name>A0A7J7TGX8_RHIFE</name>
<gene>
    <name evidence="2" type="ORF">mRhiFer1_017268</name>
</gene>
<evidence type="ECO:0000256" key="1">
    <source>
        <dbReference type="SAM" id="MobiDB-lite"/>
    </source>
</evidence>
<organism evidence="2 3">
    <name type="scientific">Rhinolophus ferrumequinum</name>
    <name type="common">Greater horseshoe bat</name>
    <dbReference type="NCBI Taxonomy" id="59479"/>
    <lineage>
        <taxon>Eukaryota</taxon>
        <taxon>Metazoa</taxon>
        <taxon>Chordata</taxon>
        <taxon>Craniata</taxon>
        <taxon>Vertebrata</taxon>
        <taxon>Euteleostomi</taxon>
        <taxon>Mammalia</taxon>
        <taxon>Eutheria</taxon>
        <taxon>Laurasiatheria</taxon>
        <taxon>Chiroptera</taxon>
        <taxon>Yinpterochiroptera</taxon>
        <taxon>Rhinolophoidea</taxon>
        <taxon>Rhinolophidae</taxon>
        <taxon>Rhinolophinae</taxon>
        <taxon>Rhinolophus</taxon>
    </lineage>
</organism>
<dbReference type="AlphaFoldDB" id="A0A7J7TGX8"/>
<proteinExistence type="predicted"/>